<dbReference type="Proteomes" id="UP000828390">
    <property type="component" value="Unassembled WGS sequence"/>
</dbReference>
<reference evidence="2" key="1">
    <citation type="journal article" date="2019" name="bioRxiv">
        <title>The Genome of the Zebra Mussel, Dreissena polymorpha: A Resource for Invasive Species Research.</title>
        <authorList>
            <person name="McCartney M.A."/>
            <person name="Auch B."/>
            <person name="Kono T."/>
            <person name="Mallez S."/>
            <person name="Zhang Y."/>
            <person name="Obille A."/>
            <person name="Becker A."/>
            <person name="Abrahante J.E."/>
            <person name="Garbe J."/>
            <person name="Badalamenti J.P."/>
            <person name="Herman A."/>
            <person name="Mangelson H."/>
            <person name="Liachko I."/>
            <person name="Sullivan S."/>
            <person name="Sone E.D."/>
            <person name="Koren S."/>
            <person name="Silverstein K.A.T."/>
            <person name="Beckman K.B."/>
            <person name="Gohl D.M."/>
        </authorList>
    </citation>
    <scope>NUCLEOTIDE SEQUENCE</scope>
    <source>
        <strain evidence="2">Duluth1</strain>
        <tissue evidence="2">Whole animal</tissue>
    </source>
</reference>
<accession>A0A9D4C1U2</accession>
<feature type="compositionally biased region" description="Low complexity" evidence="1">
    <location>
        <begin position="68"/>
        <end position="83"/>
    </location>
</feature>
<sequence>MPKSKSSKRKQRNNSYNHNDSYAVKVRTQRGTSSDSDIGNVSVSDVLNKVNSVLFGVDALENIVFVSSSGSGSTSGISETGRGFDNNMADSSANYS</sequence>
<feature type="compositionally biased region" description="Basic residues" evidence="1">
    <location>
        <begin position="1"/>
        <end position="12"/>
    </location>
</feature>
<evidence type="ECO:0000313" key="2">
    <source>
        <dbReference type="EMBL" id="KAH3715763.1"/>
    </source>
</evidence>
<proteinExistence type="predicted"/>
<protein>
    <submittedName>
        <fullName evidence="2">Uncharacterized protein</fullName>
    </submittedName>
</protein>
<feature type="region of interest" description="Disordered" evidence="1">
    <location>
        <begin position="68"/>
        <end position="96"/>
    </location>
</feature>
<organism evidence="2 3">
    <name type="scientific">Dreissena polymorpha</name>
    <name type="common">Zebra mussel</name>
    <name type="synonym">Mytilus polymorpha</name>
    <dbReference type="NCBI Taxonomy" id="45954"/>
    <lineage>
        <taxon>Eukaryota</taxon>
        <taxon>Metazoa</taxon>
        <taxon>Spiralia</taxon>
        <taxon>Lophotrochozoa</taxon>
        <taxon>Mollusca</taxon>
        <taxon>Bivalvia</taxon>
        <taxon>Autobranchia</taxon>
        <taxon>Heteroconchia</taxon>
        <taxon>Euheterodonta</taxon>
        <taxon>Imparidentia</taxon>
        <taxon>Neoheterodontei</taxon>
        <taxon>Myida</taxon>
        <taxon>Dreissenoidea</taxon>
        <taxon>Dreissenidae</taxon>
        <taxon>Dreissena</taxon>
    </lineage>
</organism>
<name>A0A9D4C1U2_DREPO</name>
<evidence type="ECO:0000256" key="1">
    <source>
        <dbReference type="SAM" id="MobiDB-lite"/>
    </source>
</evidence>
<reference evidence="2" key="2">
    <citation type="submission" date="2020-11" db="EMBL/GenBank/DDBJ databases">
        <authorList>
            <person name="McCartney M.A."/>
            <person name="Auch B."/>
            <person name="Kono T."/>
            <person name="Mallez S."/>
            <person name="Becker A."/>
            <person name="Gohl D.M."/>
            <person name="Silverstein K.A.T."/>
            <person name="Koren S."/>
            <person name="Bechman K.B."/>
            <person name="Herman A."/>
            <person name="Abrahante J.E."/>
            <person name="Garbe J."/>
        </authorList>
    </citation>
    <scope>NUCLEOTIDE SEQUENCE</scope>
    <source>
        <strain evidence="2">Duluth1</strain>
        <tissue evidence="2">Whole animal</tissue>
    </source>
</reference>
<dbReference type="EMBL" id="JAIWYP010000013">
    <property type="protein sequence ID" value="KAH3715763.1"/>
    <property type="molecule type" value="Genomic_DNA"/>
</dbReference>
<dbReference type="AlphaFoldDB" id="A0A9D4C1U2"/>
<comment type="caution">
    <text evidence="2">The sequence shown here is derived from an EMBL/GenBank/DDBJ whole genome shotgun (WGS) entry which is preliminary data.</text>
</comment>
<gene>
    <name evidence="2" type="ORF">DPMN_058476</name>
</gene>
<evidence type="ECO:0000313" key="3">
    <source>
        <dbReference type="Proteomes" id="UP000828390"/>
    </source>
</evidence>
<feature type="region of interest" description="Disordered" evidence="1">
    <location>
        <begin position="1"/>
        <end position="40"/>
    </location>
</feature>
<keyword evidence="3" id="KW-1185">Reference proteome</keyword>
<feature type="compositionally biased region" description="Polar residues" evidence="1">
    <location>
        <begin position="29"/>
        <end position="40"/>
    </location>
</feature>